<dbReference type="Proteomes" id="UP000235406">
    <property type="component" value="Unassembled WGS sequence"/>
</dbReference>
<dbReference type="PROSITE" id="PS51257">
    <property type="entry name" value="PROKAR_LIPOPROTEIN"/>
    <property type="match status" value="1"/>
</dbReference>
<feature type="chain" id="PRO_5014705032" description="SH3 domain-containing protein" evidence="1">
    <location>
        <begin position="19"/>
        <end position="228"/>
    </location>
</feature>
<sequence length="228" mass="25261">MKNHILVPLIFVTLSGCAASIPQNAKTEVKSFSTPKISVLTSAYVGDFMIDQGKATTKKYLTVHQSIDGAFYNISQGSYVEMGYDGKKSWFNIYSTNGGLVSPGAFVDPPYALSVDETKQVCVSSVIAKEVKCYEGTSNIEDKTINDSASFRQTLIYNGSVGTKLNISYREFTNDMARGAFTNDVEYDMSKSNLINYKGARIEVLNYDNSSIEFKVLKHFRENVSVTF</sequence>
<feature type="signal peptide" evidence="1">
    <location>
        <begin position="1"/>
        <end position="18"/>
    </location>
</feature>
<proteinExistence type="predicted"/>
<evidence type="ECO:0000256" key="1">
    <source>
        <dbReference type="SAM" id="SignalP"/>
    </source>
</evidence>
<evidence type="ECO:0000313" key="2">
    <source>
        <dbReference type="EMBL" id="PMM66040.1"/>
    </source>
</evidence>
<comment type="caution">
    <text evidence="2">The sequence shown here is derived from an EMBL/GenBank/DDBJ whole genome shotgun (WGS) entry which is preliminary data.</text>
</comment>
<name>A0A2N7JZI6_9VIBR</name>
<dbReference type="OrthoDB" id="1419830at2"/>
<evidence type="ECO:0008006" key="4">
    <source>
        <dbReference type="Google" id="ProtNLM"/>
    </source>
</evidence>
<protein>
    <recommendedName>
        <fullName evidence="4">SH3 domain-containing protein</fullName>
    </recommendedName>
</protein>
<dbReference type="EMBL" id="MCZK01000149">
    <property type="protein sequence ID" value="PMM66040.1"/>
    <property type="molecule type" value="Genomic_DNA"/>
</dbReference>
<dbReference type="RefSeq" id="WP_102437135.1">
    <property type="nucleotide sequence ID" value="NZ_CAWNVI010000149.1"/>
</dbReference>
<dbReference type="AlphaFoldDB" id="A0A2N7JZI6"/>
<keyword evidence="1" id="KW-0732">Signal</keyword>
<reference evidence="3" key="1">
    <citation type="submission" date="2016-07" db="EMBL/GenBank/DDBJ databases">
        <title>Nontailed viruses are major unrecognized killers of bacteria in the ocean.</title>
        <authorList>
            <person name="Kauffman K."/>
            <person name="Hussain F."/>
            <person name="Yang J."/>
            <person name="Arevalo P."/>
            <person name="Brown J."/>
            <person name="Cutler M."/>
            <person name="Kelly L."/>
            <person name="Polz M.F."/>
        </authorList>
    </citation>
    <scope>NUCLEOTIDE SEQUENCE [LARGE SCALE GENOMIC DNA]</scope>
    <source>
        <strain evidence="3">10N.261.46.F8</strain>
    </source>
</reference>
<accession>A0A2N7JZI6</accession>
<evidence type="ECO:0000313" key="3">
    <source>
        <dbReference type="Proteomes" id="UP000235406"/>
    </source>
</evidence>
<gene>
    <name evidence="2" type="ORF">BCT49_12890</name>
</gene>
<organism evidence="2 3">
    <name type="scientific">Vibrio lentus</name>
    <dbReference type="NCBI Taxonomy" id="136468"/>
    <lineage>
        <taxon>Bacteria</taxon>
        <taxon>Pseudomonadati</taxon>
        <taxon>Pseudomonadota</taxon>
        <taxon>Gammaproteobacteria</taxon>
        <taxon>Vibrionales</taxon>
        <taxon>Vibrionaceae</taxon>
        <taxon>Vibrio</taxon>
    </lineage>
</organism>